<reference evidence="3" key="1">
    <citation type="submission" date="2016-09" db="EMBL/GenBank/DDBJ databases">
        <authorList>
            <person name="Varghese N."/>
            <person name="Submissions S."/>
        </authorList>
    </citation>
    <scope>NUCLEOTIDE SEQUENCE [LARGE SCALE GENOMIC DNA]</scope>
    <source>
        <strain evidence="3">25nlg</strain>
    </source>
</reference>
<protein>
    <submittedName>
        <fullName evidence="2">Inhibitor of the pro-sigma K processing machinery</fullName>
    </submittedName>
</protein>
<proteinExistence type="predicted"/>
<feature type="transmembrane region" description="Helical" evidence="1">
    <location>
        <begin position="34"/>
        <end position="60"/>
    </location>
</feature>
<dbReference type="OrthoDB" id="2692225at2"/>
<dbReference type="RefSeq" id="WP_090776637.1">
    <property type="nucleotide sequence ID" value="NZ_FMYM01000014.1"/>
</dbReference>
<evidence type="ECO:0000256" key="1">
    <source>
        <dbReference type="SAM" id="Phobius"/>
    </source>
</evidence>
<dbReference type="InterPro" id="IPR010001">
    <property type="entry name" value="BofA"/>
</dbReference>
<keyword evidence="1" id="KW-0812">Transmembrane</keyword>
<evidence type="ECO:0000313" key="2">
    <source>
        <dbReference type="EMBL" id="SDC72528.1"/>
    </source>
</evidence>
<sequence>MESWMIVLIMGCVIVLFLLVGAPMKPMRFIGRVLIRVIVAMLCLFLVNSLTGLTGFFLPINIMTSLTVAFLGLPGLLLLVAVQQFILP</sequence>
<dbReference type="STRING" id="1464122.SAMN05421737_1142"/>
<name>A0A1G6NXQ6_9BACI</name>
<gene>
    <name evidence="2" type="ORF">SAMN05421737_1142</name>
</gene>
<accession>A0A1G6NXQ6</accession>
<evidence type="ECO:0000313" key="3">
    <source>
        <dbReference type="Proteomes" id="UP000242662"/>
    </source>
</evidence>
<keyword evidence="1" id="KW-0472">Membrane</keyword>
<feature type="transmembrane region" description="Helical" evidence="1">
    <location>
        <begin position="66"/>
        <end position="87"/>
    </location>
</feature>
<dbReference type="NCBIfam" id="TIGR02862">
    <property type="entry name" value="spore_BofA"/>
    <property type="match status" value="1"/>
</dbReference>
<feature type="transmembrane region" description="Helical" evidence="1">
    <location>
        <begin position="6"/>
        <end position="22"/>
    </location>
</feature>
<dbReference type="Proteomes" id="UP000242662">
    <property type="component" value="Unassembled WGS sequence"/>
</dbReference>
<keyword evidence="1" id="KW-1133">Transmembrane helix</keyword>
<dbReference type="AlphaFoldDB" id="A0A1G6NXQ6"/>
<dbReference type="EMBL" id="FMYM01000014">
    <property type="protein sequence ID" value="SDC72528.1"/>
    <property type="molecule type" value="Genomic_DNA"/>
</dbReference>
<organism evidence="2 3">
    <name type="scientific">Shouchella lonarensis</name>
    <dbReference type="NCBI Taxonomy" id="1464122"/>
    <lineage>
        <taxon>Bacteria</taxon>
        <taxon>Bacillati</taxon>
        <taxon>Bacillota</taxon>
        <taxon>Bacilli</taxon>
        <taxon>Bacillales</taxon>
        <taxon>Bacillaceae</taxon>
        <taxon>Shouchella</taxon>
    </lineage>
</organism>
<dbReference type="Pfam" id="PF07441">
    <property type="entry name" value="BofA"/>
    <property type="match status" value="1"/>
</dbReference>
<keyword evidence="3" id="KW-1185">Reference proteome</keyword>